<sequence length="88" mass="10033">MSLSPSGRKSHRNWAASKYPQSTRVVRITSGYYFKTRANRVWGPDIRLAPTTSDGHPIFSFLYQASPLLYPGVCVHMTSDYQDTRYTS</sequence>
<dbReference type="Proteomes" id="UP000053841">
    <property type="component" value="Unassembled WGS sequence"/>
</dbReference>
<gene>
    <name evidence="1" type="ORF">COCCADRAFT_108524</name>
</gene>
<dbReference type="HOGENOM" id="CLU_2468724_0_0_1"/>
<dbReference type="AlphaFoldDB" id="W6YC21"/>
<dbReference type="GeneID" id="19143743"/>
<name>W6YC21_COCC2</name>
<evidence type="ECO:0000313" key="1">
    <source>
        <dbReference type="EMBL" id="EUC28671.1"/>
    </source>
</evidence>
<evidence type="ECO:0000313" key="2">
    <source>
        <dbReference type="Proteomes" id="UP000053841"/>
    </source>
</evidence>
<keyword evidence="2" id="KW-1185">Reference proteome</keyword>
<dbReference type="KEGG" id="bze:COCCADRAFT_108524"/>
<dbReference type="RefSeq" id="XP_007717027.1">
    <property type="nucleotide sequence ID" value="XM_007718837.1"/>
</dbReference>
<protein>
    <submittedName>
        <fullName evidence="1">Uncharacterized protein</fullName>
    </submittedName>
</protein>
<proteinExistence type="predicted"/>
<organism evidence="1 2">
    <name type="scientific">Cochliobolus carbonum (strain 26-R-13)</name>
    <name type="common">Maize leaf spot fungus</name>
    <name type="synonym">Bipolaris zeicola</name>
    <dbReference type="NCBI Taxonomy" id="930089"/>
    <lineage>
        <taxon>Eukaryota</taxon>
        <taxon>Fungi</taxon>
        <taxon>Dikarya</taxon>
        <taxon>Ascomycota</taxon>
        <taxon>Pezizomycotina</taxon>
        <taxon>Dothideomycetes</taxon>
        <taxon>Pleosporomycetidae</taxon>
        <taxon>Pleosporales</taxon>
        <taxon>Pleosporineae</taxon>
        <taxon>Pleosporaceae</taxon>
        <taxon>Bipolaris</taxon>
    </lineage>
</organism>
<reference evidence="1 2" key="1">
    <citation type="journal article" date="2013" name="PLoS Genet.">
        <title>Comparative genome structure, secondary metabolite, and effector coding capacity across Cochliobolus pathogens.</title>
        <authorList>
            <person name="Condon B.J."/>
            <person name="Leng Y."/>
            <person name="Wu D."/>
            <person name="Bushley K.E."/>
            <person name="Ohm R.A."/>
            <person name="Otillar R."/>
            <person name="Martin J."/>
            <person name="Schackwitz W."/>
            <person name="Grimwood J."/>
            <person name="MohdZainudin N."/>
            <person name="Xue C."/>
            <person name="Wang R."/>
            <person name="Manning V.A."/>
            <person name="Dhillon B."/>
            <person name="Tu Z.J."/>
            <person name="Steffenson B.J."/>
            <person name="Salamov A."/>
            <person name="Sun H."/>
            <person name="Lowry S."/>
            <person name="LaButti K."/>
            <person name="Han J."/>
            <person name="Copeland A."/>
            <person name="Lindquist E."/>
            <person name="Barry K."/>
            <person name="Schmutz J."/>
            <person name="Baker S.E."/>
            <person name="Ciuffetti L.M."/>
            <person name="Grigoriev I.V."/>
            <person name="Zhong S."/>
            <person name="Turgeon B.G."/>
        </authorList>
    </citation>
    <scope>NUCLEOTIDE SEQUENCE [LARGE SCALE GENOMIC DNA]</scope>
    <source>
        <strain evidence="1 2">26-R-13</strain>
    </source>
</reference>
<dbReference type="EMBL" id="KI964795">
    <property type="protein sequence ID" value="EUC28671.1"/>
    <property type="molecule type" value="Genomic_DNA"/>
</dbReference>
<accession>W6YC21</accession>